<proteinExistence type="predicted"/>
<accession>A0A0D2LFA5</accession>
<name>A0A0D2LFA5_HYPSF</name>
<sequence>MIHPIDSSVTLRNNHHPPDLHNRAPFADFSCFVGTSLSDCSLHSSSLEHCRYASDRISRIVAFAPIYILINIRLPATSKTRWRRADPKEPEKLVLNLALRFPAQSTARYFLNSATQTVPPCMHPSPSVTRSKSWIINSRHSTSVTRTNPSEWTE</sequence>
<keyword evidence="2" id="KW-1185">Reference proteome</keyword>
<gene>
    <name evidence="1" type="ORF">HYPSUDRAFT_311024</name>
</gene>
<reference evidence="2" key="1">
    <citation type="submission" date="2014-04" db="EMBL/GenBank/DDBJ databases">
        <title>Evolutionary Origins and Diversification of the Mycorrhizal Mutualists.</title>
        <authorList>
            <consortium name="DOE Joint Genome Institute"/>
            <consortium name="Mycorrhizal Genomics Consortium"/>
            <person name="Kohler A."/>
            <person name="Kuo A."/>
            <person name="Nagy L.G."/>
            <person name="Floudas D."/>
            <person name="Copeland A."/>
            <person name="Barry K.W."/>
            <person name="Cichocki N."/>
            <person name="Veneault-Fourrey C."/>
            <person name="LaButti K."/>
            <person name="Lindquist E.A."/>
            <person name="Lipzen A."/>
            <person name="Lundell T."/>
            <person name="Morin E."/>
            <person name="Murat C."/>
            <person name="Riley R."/>
            <person name="Ohm R."/>
            <person name="Sun H."/>
            <person name="Tunlid A."/>
            <person name="Henrissat B."/>
            <person name="Grigoriev I.V."/>
            <person name="Hibbett D.S."/>
            <person name="Martin F."/>
        </authorList>
    </citation>
    <scope>NUCLEOTIDE SEQUENCE [LARGE SCALE GENOMIC DNA]</scope>
    <source>
        <strain evidence="2">FD-334 SS-4</strain>
    </source>
</reference>
<protein>
    <submittedName>
        <fullName evidence="1">Uncharacterized protein</fullName>
    </submittedName>
</protein>
<dbReference type="EMBL" id="KN817528">
    <property type="protein sequence ID" value="KJA26277.1"/>
    <property type="molecule type" value="Genomic_DNA"/>
</dbReference>
<evidence type="ECO:0000313" key="1">
    <source>
        <dbReference type="EMBL" id="KJA26277.1"/>
    </source>
</evidence>
<dbReference type="Proteomes" id="UP000054270">
    <property type="component" value="Unassembled WGS sequence"/>
</dbReference>
<evidence type="ECO:0000313" key="2">
    <source>
        <dbReference type="Proteomes" id="UP000054270"/>
    </source>
</evidence>
<organism evidence="1 2">
    <name type="scientific">Hypholoma sublateritium (strain FD-334 SS-4)</name>
    <dbReference type="NCBI Taxonomy" id="945553"/>
    <lineage>
        <taxon>Eukaryota</taxon>
        <taxon>Fungi</taxon>
        <taxon>Dikarya</taxon>
        <taxon>Basidiomycota</taxon>
        <taxon>Agaricomycotina</taxon>
        <taxon>Agaricomycetes</taxon>
        <taxon>Agaricomycetidae</taxon>
        <taxon>Agaricales</taxon>
        <taxon>Agaricineae</taxon>
        <taxon>Strophariaceae</taxon>
        <taxon>Hypholoma</taxon>
    </lineage>
</organism>
<dbReference type="AlphaFoldDB" id="A0A0D2LFA5"/>